<name>A0ACC0M2L7_RHOML</name>
<accession>A0ACC0M2L7</accession>
<gene>
    <name evidence="1" type="ORF">RHMOL_Rhmol10G0150200</name>
</gene>
<sequence length="568" mass="63212">MDVSRNSSSAASTTANCDALMRKKSTDVAWDYAVIVDASNKERLRCTLCGNVYNGGINRMKKHIAQIKGEVASCTKASKEDQLKCKKALDDIAAKKLEKKKEVMNLREEVNVIHESDGFEDNEVGNVGSKKRPYDLGPMDSYTKINPDGSDTSGFKTTRQQNLNDAIWKERSHQVNQYLARWVYEAGIPFHAVDNDSFKRFVEAVGQFGPGYRPPGQYQLREPLLKEEVERTKTLLKKQEAEWASTGCSIMTDAWTDRKRRSIMNLCVNCKQGTCFLSSKEDSEASHTGVYIFDYIDKFIEDIGVQNVVQVVTDNASNNVAAADLLKIKRPNIFWTSCAAHTINLMLEGIGGIRPPEGACLLHKISPRRGMPPPRRFHSGGACLLPQDFPQEEHSPGGACLLHKNSPRRSMRSPTRFPPGGAFHKISPRRSMPPPTRFHPGGAFPRRGMPPPQYFTQEEHASSHNVSPRRSMPPPTRFHPGGACLLPQDFTSGRSMPLHNMDLQEEQASSTTLTSGRNEASSVLLASGGARLPPCYSPPVEQGFPHEPRLRRRKLPPQTPPPEEQGLL</sequence>
<comment type="caution">
    <text evidence="1">The sequence shown here is derived from an EMBL/GenBank/DDBJ whole genome shotgun (WGS) entry which is preliminary data.</text>
</comment>
<dbReference type="Proteomes" id="UP001062846">
    <property type="component" value="Chromosome 10"/>
</dbReference>
<proteinExistence type="predicted"/>
<protein>
    <submittedName>
        <fullName evidence="1">Uncharacterized protein</fullName>
    </submittedName>
</protein>
<reference evidence="1" key="1">
    <citation type="submission" date="2022-02" db="EMBL/GenBank/DDBJ databases">
        <title>Plant Genome Project.</title>
        <authorList>
            <person name="Zhang R.-G."/>
        </authorList>
    </citation>
    <scope>NUCLEOTIDE SEQUENCE</scope>
    <source>
        <strain evidence="1">AT1</strain>
    </source>
</reference>
<evidence type="ECO:0000313" key="1">
    <source>
        <dbReference type="EMBL" id="KAI8535117.1"/>
    </source>
</evidence>
<organism evidence="1 2">
    <name type="scientific">Rhododendron molle</name>
    <name type="common">Chinese azalea</name>
    <name type="synonym">Azalea mollis</name>
    <dbReference type="NCBI Taxonomy" id="49168"/>
    <lineage>
        <taxon>Eukaryota</taxon>
        <taxon>Viridiplantae</taxon>
        <taxon>Streptophyta</taxon>
        <taxon>Embryophyta</taxon>
        <taxon>Tracheophyta</taxon>
        <taxon>Spermatophyta</taxon>
        <taxon>Magnoliopsida</taxon>
        <taxon>eudicotyledons</taxon>
        <taxon>Gunneridae</taxon>
        <taxon>Pentapetalae</taxon>
        <taxon>asterids</taxon>
        <taxon>Ericales</taxon>
        <taxon>Ericaceae</taxon>
        <taxon>Ericoideae</taxon>
        <taxon>Rhodoreae</taxon>
        <taxon>Rhododendron</taxon>
    </lineage>
</organism>
<evidence type="ECO:0000313" key="2">
    <source>
        <dbReference type="Proteomes" id="UP001062846"/>
    </source>
</evidence>
<keyword evidence="2" id="KW-1185">Reference proteome</keyword>
<dbReference type="EMBL" id="CM046397">
    <property type="protein sequence ID" value="KAI8535117.1"/>
    <property type="molecule type" value="Genomic_DNA"/>
</dbReference>